<dbReference type="InterPro" id="IPR020588">
    <property type="entry name" value="RecA_ATP-bd"/>
</dbReference>
<dbReference type="PANTHER" id="PTHR32472">
    <property type="entry name" value="DNA REPAIR PROTEIN RADA"/>
    <property type="match status" value="1"/>
</dbReference>
<keyword evidence="3 11" id="KW-0227">DNA damage</keyword>
<evidence type="ECO:0000256" key="12">
    <source>
        <dbReference type="NCBIfam" id="TIGR00416"/>
    </source>
</evidence>
<organism evidence="16 17">
    <name type="scientific">Thermoleophilum album</name>
    <dbReference type="NCBI Taxonomy" id="29539"/>
    <lineage>
        <taxon>Bacteria</taxon>
        <taxon>Bacillati</taxon>
        <taxon>Actinomycetota</taxon>
        <taxon>Thermoleophilia</taxon>
        <taxon>Thermoleophilales</taxon>
        <taxon>Thermoleophilaceae</taxon>
        <taxon>Thermoleophilum</taxon>
    </lineage>
</organism>
<dbReference type="FunFam" id="3.40.50.300:FF:000050">
    <property type="entry name" value="DNA repair protein RadA"/>
    <property type="match status" value="1"/>
</dbReference>
<dbReference type="HAMAP" id="MF_01498">
    <property type="entry name" value="RadA_bact"/>
    <property type="match status" value="1"/>
</dbReference>
<evidence type="ECO:0000256" key="10">
    <source>
        <dbReference type="ARBA" id="ARBA00023204"/>
    </source>
</evidence>
<feature type="short sequence motif" description="RadA KNRFG motif" evidence="11">
    <location>
        <begin position="251"/>
        <end position="255"/>
    </location>
</feature>
<evidence type="ECO:0000256" key="6">
    <source>
        <dbReference type="ARBA" id="ARBA00022833"/>
    </source>
</evidence>
<keyword evidence="10 11" id="KW-0234">DNA repair</keyword>
<dbReference type="SUPFAM" id="SSF54211">
    <property type="entry name" value="Ribosomal protein S5 domain 2-like"/>
    <property type="match status" value="1"/>
</dbReference>
<evidence type="ECO:0000256" key="11">
    <source>
        <dbReference type="HAMAP-Rule" id="MF_01498"/>
    </source>
</evidence>
<dbReference type="OrthoDB" id="9803906at2"/>
<feature type="region of interest" description="Lon-protease-like" evidence="11">
    <location>
        <begin position="349"/>
        <end position="470"/>
    </location>
</feature>
<dbReference type="GO" id="GO:0005829">
    <property type="term" value="C:cytosol"/>
    <property type="evidence" value="ECO:0007669"/>
    <property type="project" value="TreeGrafter"/>
</dbReference>
<dbReference type="InterPro" id="IPR027417">
    <property type="entry name" value="P-loop_NTPase"/>
</dbReference>
<dbReference type="InterPro" id="IPR020568">
    <property type="entry name" value="Ribosomal_Su5_D2-typ_SF"/>
</dbReference>
<dbReference type="Pfam" id="PF18073">
    <property type="entry name" value="Zn_ribbon_LapB"/>
    <property type="match status" value="1"/>
</dbReference>
<evidence type="ECO:0000256" key="2">
    <source>
        <dbReference type="ARBA" id="ARBA00022741"/>
    </source>
</evidence>
<keyword evidence="5" id="KW-0378">Hydrolase</keyword>
<dbReference type="Gene3D" id="3.30.230.10">
    <property type="match status" value="1"/>
</dbReference>
<evidence type="ECO:0000256" key="5">
    <source>
        <dbReference type="ARBA" id="ARBA00022801"/>
    </source>
</evidence>
<dbReference type="RefSeq" id="WP_093116895.1">
    <property type="nucleotide sequence ID" value="NZ_FNWJ01000001.1"/>
</dbReference>
<dbReference type="Pfam" id="PF13481">
    <property type="entry name" value="AAA_25"/>
    <property type="match status" value="1"/>
</dbReference>
<dbReference type="NCBIfam" id="TIGR00416">
    <property type="entry name" value="sms"/>
    <property type="match status" value="1"/>
</dbReference>
<evidence type="ECO:0000259" key="15">
    <source>
        <dbReference type="PROSITE" id="PS50162"/>
    </source>
</evidence>
<dbReference type="Proteomes" id="UP000222056">
    <property type="component" value="Unassembled WGS sequence"/>
</dbReference>
<dbReference type="GO" id="GO:0005524">
    <property type="term" value="F:ATP binding"/>
    <property type="evidence" value="ECO:0007669"/>
    <property type="project" value="UniProtKB-UniRule"/>
</dbReference>
<keyword evidence="6 13" id="KW-0862">Zinc</keyword>
<evidence type="ECO:0000256" key="7">
    <source>
        <dbReference type="ARBA" id="ARBA00022840"/>
    </source>
</evidence>
<comment type="similarity">
    <text evidence="11 13">Belongs to the RecA family. RadA subfamily.</text>
</comment>
<dbReference type="InterPro" id="IPR041166">
    <property type="entry name" value="Rubredoxin_2"/>
</dbReference>
<keyword evidence="8 11" id="KW-0346">Stress response</keyword>
<dbReference type="GO" id="GO:0000725">
    <property type="term" value="P:recombinational repair"/>
    <property type="evidence" value="ECO:0007669"/>
    <property type="project" value="UniProtKB-UniRule"/>
</dbReference>
<dbReference type="PANTHER" id="PTHR32472:SF10">
    <property type="entry name" value="DNA REPAIR PROTEIN RADA-LIKE PROTEIN"/>
    <property type="match status" value="1"/>
</dbReference>
<dbReference type="GO" id="GO:0003684">
    <property type="term" value="F:damaged DNA binding"/>
    <property type="evidence" value="ECO:0007669"/>
    <property type="project" value="InterPro"/>
</dbReference>
<protein>
    <recommendedName>
        <fullName evidence="11 12">DNA repair protein RadA</fullName>
    </recommendedName>
</protein>
<dbReference type="EMBL" id="FNWJ01000001">
    <property type="protein sequence ID" value="SEH12412.1"/>
    <property type="molecule type" value="Genomic_DNA"/>
</dbReference>
<evidence type="ECO:0000313" key="16">
    <source>
        <dbReference type="EMBL" id="SEH12412.1"/>
    </source>
</evidence>
<keyword evidence="2 11" id="KW-0547">Nucleotide-binding</keyword>
<sequence>MATQALHVCARCGFESRRWHGRCPGCGSWNTLVEQRVPERRPSGGASSGAQPVVPRRLADIEADVDRRLATGIAELDRVLGGGFVPGSLVLLGGEPGIGKSTLTTMAAAALTAEGERVLYVSGEESAGQVRLRAERIGSGALQIPVICETDVAAICATLERERPVLCVVDSVQVLRDPVLTSAPGSVAQVRETAARLLEVAKRRRVCVLLVGHVTKDGAIAGPRTLEHLVDCVLAFEGERERGLRVLRAFKNRFGASGEAGLFELADEGLVEVVDASARLVAGGTPPPGSVVLSALEGSRPLLCEVQALVVPSETVPPRRVTAGIDRNRLALVLAVLQRYAGLRIGNSDVFVSIAGGLRVDEPGADLAVALAVVSAVRGVPLGDAGRRVVAFGEVGLGGELRAVARPERRLAEAERFGLGPVVAPGAELRYLRAALVRAFAVVGQRQGSGGSAAKSMSEIQGSAPAEQAA</sequence>
<dbReference type="PRINTS" id="PR01874">
    <property type="entry name" value="DNAREPAIRADA"/>
</dbReference>
<proteinExistence type="inferred from homology"/>
<dbReference type="PROSITE" id="PS50162">
    <property type="entry name" value="RECA_2"/>
    <property type="match status" value="1"/>
</dbReference>
<comment type="domain">
    <text evidence="11">The middle region has homology to RecA with ATPase motifs including the RadA KNRFG motif, while the C-terminus is homologous to Lon protease.</text>
</comment>
<evidence type="ECO:0000256" key="4">
    <source>
        <dbReference type="ARBA" id="ARBA00022771"/>
    </source>
</evidence>
<feature type="domain" description="RecA family profile 1" evidence="15">
    <location>
        <begin position="65"/>
        <end position="214"/>
    </location>
</feature>
<dbReference type="GO" id="GO:0016787">
    <property type="term" value="F:hydrolase activity"/>
    <property type="evidence" value="ECO:0007669"/>
    <property type="project" value="UniProtKB-KW"/>
</dbReference>
<keyword evidence="17" id="KW-1185">Reference proteome</keyword>
<dbReference type="Gene3D" id="3.40.50.300">
    <property type="entry name" value="P-loop containing nucleotide triphosphate hydrolases"/>
    <property type="match status" value="1"/>
</dbReference>
<evidence type="ECO:0000256" key="8">
    <source>
        <dbReference type="ARBA" id="ARBA00023016"/>
    </source>
</evidence>
<keyword evidence="7 11" id="KW-0067">ATP-binding</keyword>
<keyword evidence="1 11" id="KW-0479">Metal-binding</keyword>
<reference evidence="17" key="1">
    <citation type="submission" date="2016-10" db="EMBL/GenBank/DDBJ databases">
        <authorList>
            <person name="Varghese N."/>
            <person name="Submissions S."/>
        </authorList>
    </citation>
    <scope>NUCLEOTIDE SEQUENCE [LARGE SCALE GENOMIC DNA]</scope>
    <source>
        <strain evidence="17">ATCC 35263</strain>
    </source>
</reference>
<evidence type="ECO:0000256" key="14">
    <source>
        <dbReference type="SAM" id="MobiDB-lite"/>
    </source>
</evidence>
<name>A0A1H6FPY5_THEAL</name>
<keyword evidence="4 13" id="KW-0863">Zinc-finger</keyword>
<evidence type="ECO:0000256" key="9">
    <source>
        <dbReference type="ARBA" id="ARBA00023125"/>
    </source>
</evidence>
<dbReference type="STRING" id="29539.SAMN02745716_1082"/>
<dbReference type="InterPro" id="IPR003593">
    <property type="entry name" value="AAA+_ATPase"/>
</dbReference>
<dbReference type="SUPFAM" id="SSF52540">
    <property type="entry name" value="P-loop containing nucleoside triphosphate hydrolases"/>
    <property type="match status" value="1"/>
</dbReference>
<dbReference type="GO" id="GO:0140664">
    <property type="term" value="F:ATP-dependent DNA damage sensor activity"/>
    <property type="evidence" value="ECO:0007669"/>
    <property type="project" value="InterPro"/>
</dbReference>
<feature type="region of interest" description="Disordered" evidence="14">
    <location>
        <begin position="448"/>
        <end position="470"/>
    </location>
</feature>
<dbReference type="AlphaFoldDB" id="A0A1H6FPY5"/>
<evidence type="ECO:0000313" key="17">
    <source>
        <dbReference type="Proteomes" id="UP000222056"/>
    </source>
</evidence>
<dbReference type="InterPro" id="IPR014721">
    <property type="entry name" value="Ribsml_uS5_D2-typ_fold_subgr"/>
</dbReference>
<keyword evidence="9 11" id="KW-0238">DNA-binding</keyword>
<evidence type="ECO:0000256" key="1">
    <source>
        <dbReference type="ARBA" id="ARBA00022723"/>
    </source>
</evidence>
<dbReference type="GO" id="GO:0008270">
    <property type="term" value="F:zinc ion binding"/>
    <property type="evidence" value="ECO:0007669"/>
    <property type="project" value="UniProtKB-KW"/>
</dbReference>
<feature type="binding site" evidence="11">
    <location>
        <begin position="94"/>
        <end position="101"/>
    </location>
    <ligand>
        <name>ATP</name>
        <dbReference type="ChEBI" id="CHEBI:30616"/>
    </ligand>
</feature>
<gene>
    <name evidence="11" type="primary">radA</name>
    <name evidence="16" type="ORF">SAMN02745716_1082</name>
</gene>
<evidence type="ECO:0000256" key="3">
    <source>
        <dbReference type="ARBA" id="ARBA00022763"/>
    </source>
</evidence>
<comment type="function">
    <text evidence="13">DNA-dependent ATPase involved in processing of recombination intermediates, plays a role in repairing DNA breaks. Stimulates the branch migration of RecA-mediated strand transfer reactions, allowing the 3' invading strand to extend heteroduplex DNA faster. Binds ssDNA in the presence of ADP but not other nucleotides, has ATPase activity that is stimulated by ssDNA and various branched DNA structures, but inhibited by SSB. Does not have RecA's homology-searching function.</text>
</comment>
<dbReference type="SMART" id="SM00382">
    <property type="entry name" value="AAA"/>
    <property type="match status" value="1"/>
</dbReference>
<dbReference type="InterPro" id="IPR004504">
    <property type="entry name" value="DNA_repair_RadA"/>
</dbReference>
<accession>A0A1H6FPY5</accession>
<evidence type="ECO:0000256" key="13">
    <source>
        <dbReference type="RuleBase" id="RU003555"/>
    </source>
</evidence>
<comment type="function">
    <text evidence="11">Plays a role in repairing double-strand DNA breaks, probably involving stabilizing or processing branched DNA or blocked replication forks.</text>
</comment>